<dbReference type="InterPro" id="IPR010512">
    <property type="entry name" value="DUF1091"/>
</dbReference>
<dbReference type="Pfam" id="PF06477">
    <property type="entry name" value="DUF1091"/>
    <property type="match status" value="2"/>
</dbReference>
<sequence length="228" mass="26605">MRFTNLKCEDLRLDFSVFEECRLAVVKRDVISLNINVKLIQVPVTNITVNLAFFKKLSGYRPYIYNITVDFCNFLKNSNRQSYAKLFLDAILKDSNVNHTCPFNSLNINVKLIQVPVTNITVNLAFFKKLSGYRPYIYNITVDFCNFLKNSNRQSYAKLFLDAILKDSNVNHTCPFNHNIIVKDLILDESKFKYFPIPRGDYMFRIKVAAYNDWKADVKVYFSILADL</sequence>
<dbReference type="VEuPathDB" id="VectorBase:MDOMA2_012833"/>
<dbReference type="eggNOG" id="ENOG502TKXH">
    <property type="taxonomic scope" value="Eukaryota"/>
</dbReference>
<dbReference type="PANTHER" id="PTHR20898:SF0">
    <property type="entry name" value="DAEDALUS ON 3-RELATED"/>
    <property type="match status" value="1"/>
</dbReference>
<protein>
    <submittedName>
        <fullName evidence="1">Uncharacterized protein</fullName>
    </submittedName>
</protein>
<dbReference type="SMART" id="SM00697">
    <property type="entry name" value="DM8"/>
    <property type="match status" value="2"/>
</dbReference>
<organism evidence="1">
    <name type="scientific">Musca domestica</name>
    <name type="common">House fly</name>
    <dbReference type="NCBI Taxonomy" id="7370"/>
    <lineage>
        <taxon>Eukaryota</taxon>
        <taxon>Metazoa</taxon>
        <taxon>Ecdysozoa</taxon>
        <taxon>Arthropoda</taxon>
        <taxon>Hexapoda</taxon>
        <taxon>Insecta</taxon>
        <taxon>Pterygota</taxon>
        <taxon>Neoptera</taxon>
        <taxon>Endopterygota</taxon>
        <taxon>Diptera</taxon>
        <taxon>Brachycera</taxon>
        <taxon>Muscomorpha</taxon>
        <taxon>Muscoidea</taxon>
        <taxon>Muscidae</taxon>
        <taxon>Musca</taxon>
    </lineage>
</organism>
<name>A0A1I8M7Y3_MUSDO</name>
<accession>A0A1I8M7Y3</accession>
<dbReference type="VEuPathDB" id="VectorBase:MDOMA2_021201"/>
<proteinExistence type="predicted"/>
<dbReference type="VEuPathDB" id="VectorBase:MDOA002174"/>
<dbReference type="PANTHER" id="PTHR20898">
    <property type="entry name" value="DAEDALUS ON 3-RELATED-RELATED"/>
    <property type="match status" value="1"/>
</dbReference>
<reference evidence="1" key="1">
    <citation type="submission" date="2020-05" db="UniProtKB">
        <authorList>
            <consortium name="EnsemblMetazoa"/>
        </authorList>
    </citation>
    <scope>IDENTIFICATION</scope>
    <source>
        <strain evidence="1">Aabys</strain>
    </source>
</reference>
<dbReference type="AlphaFoldDB" id="A0A1I8M7Y3"/>
<dbReference type="EnsemblMetazoa" id="MDOA002174-RB">
    <property type="protein sequence ID" value="MDOA002174-PB"/>
    <property type="gene ID" value="MDOA002174"/>
</dbReference>
<evidence type="ECO:0000313" key="1">
    <source>
        <dbReference type="EnsemblMetazoa" id="MDOA002174-PB"/>
    </source>
</evidence>